<dbReference type="AlphaFoldDB" id="A0A6J6LFQ8"/>
<accession>A0A6J6LFQ8</accession>
<protein>
    <submittedName>
        <fullName evidence="1">Unannotated protein</fullName>
    </submittedName>
</protein>
<proteinExistence type="predicted"/>
<sequence length="245" mass="25638">MVMVCPGFVPHEIDGRIVAALITSSRSNTASSSVASSRQSATALSQSAPLGAYGRPFRYSKVTSSGATSPARAPASIDMLQRVMRPSIESERIADPRYSMTEPIPPPVPSAAMIVSVTSFAVTPSGSSPSTVTASVPGRAWGSVCVAKTCSTSLVPIPNASAPKAPCVDVWLSPQTMVMPGCVSPCSGPMTCTMPWPGCPIAWQRTPNSSQLRASVSIWIRETESLTPIERSLSPQTRETSVGTL</sequence>
<name>A0A6J6LFQ8_9ZZZZ</name>
<evidence type="ECO:0000313" key="1">
    <source>
        <dbReference type="EMBL" id="CAB4659185.1"/>
    </source>
</evidence>
<reference evidence="1" key="1">
    <citation type="submission" date="2020-05" db="EMBL/GenBank/DDBJ databases">
        <authorList>
            <person name="Chiriac C."/>
            <person name="Salcher M."/>
            <person name="Ghai R."/>
            <person name="Kavagutti S V."/>
        </authorList>
    </citation>
    <scope>NUCLEOTIDE SEQUENCE</scope>
</reference>
<organism evidence="1">
    <name type="scientific">freshwater metagenome</name>
    <dbReference type="NCBI Taxonomy" id="449393"/>
    <lineage>
        <taxon>unclassified sequences</taxon>
        <taxon>metagenomes</taxon>
        <taxon>ecological metagenomes</taxon>
    </lineage>
</organism>
<gene>
    <name evidence="1" type="ORF">UFOPK2242_00857</name>
</gene>
<dbReference type="EMBL" id="CAEZWM010000096">
    <property type="protein sequence ID" value="CAB4659185.1"/>
    <property type="molecule type" value="Genomic_DNA"/>
</dbReference>